<keyword evidence="1" id="KW-1133">Transmembrane helix</keyword>
<dbReference type="Proteomes" id="UP001519343">
    <property type="component" value="Unassembled WGS sequence"/>
</dbReference>
<sequence length="71" mass="8514">MWGCGGFFPFGIFFIFLFGFLIFKVFFFSRYGGWQHSRFDTKAMLQQRLINGEIDEAEYERLKGILNRKGW</sequence>
<accession>A0ABS4GSH8</accession>
<name>A0ABS4GSH8_9BACL</name>
<dbReference type="EMBL" id="JAGGKT010000009">
    <property type="protein sequence ID" value="MBP1933087.1"/>
    <property type="molecule type" value="Genomic_DNA"/>
</dbReference>
<gene>
    <name evidence="2" type="ORF">J2Z37_003098</name>
</gene>
<protein>
    <submittedName>
        <fullName evidence="2">Membrane protein</fullName>
    </submittedName>
</protein>
<organism evidence="2 3">
    <name type="scientific">Ammoniphilus resinae</name>
    <dbReference type="NCBI Taxonomy" id="861532"/>
    <lineage>
        <taxon>Bacteria</taxon>
        <taxon>Bacillati</taxon>
        <taxon>Bacillota</taxon>
        <taxon>Bacilli</taxon>
        <taxon>Bacillales</taxon>
        <taxon>Paenibacillaceae</taxon>
        <taxon>Aneurinibacillus group</taxon>
        <taxon>Ammoniphilus</taxon>
    </lineage>
</organism>
<keyword evidence="3" id="KW-1185">Reference proteome</keyword>
<keyword evidence="1" id="KW-0812">Transmembrane</keyword>
<evidence type="ECO:0000313" key="3">
    <source>
        <dbReference type="Proteomes" id="UP001519343"/>
    </source>
</evidence>
<reference evidence="2 3" key="1">
    <citation type="submission" date="2021-03" db="EMBL/GenBank/DDBJ databases">
        <title>Genomic Encyclopedia of Type Strains, Phase IV (KMG-IV): sequencing the most valuable type-strain genomes for metagenomic binning, comparative biology and taxonomic classification.</title>
        <authorList>
            <person name="Goeker M."/>
        </authorList>
    </citation>
    <scope>NUCLEOTIDE SEQUENCE [LARGE SCALE GENOMIC DNA]</scope>
    <source>
        <strain evidence="2 3">DSM 24738</strain>
    </source>
</reference>
<comment type="caution">
    <text evidence="2">The sequence shown here is derived from an EMBL/GenBank/DDBJ whole genome shotgun (WGS) entry which is preliminary data.</text>
</comment>
<feature type="transmembrane region" description="Helical" evidence="1">
    <location>
        <begin position="6"/>
        <end position="28"/>
    </location>
</feature>
<keyword evidence="1" id="KW-0472">Membrane</keyword>
<evidence type="ECO:0000256" key="1">
    <source>
        <dbReference type="SAM" id="Phobius"/>
    </source>
</evidence>
<evidence type="ECO:0000313" key="2">
    <source>
        <dbReference type="EMBL" id="MBP1933087.1"/>
    </source>
</evidence>
<proteinExistence type="predicted"/>